<comment type="cofactor">
    <cofactor evidence="13">
        <name>Mn(2+)</name>
        <dbReference type="ChEBI" id="CHEBI:29035"/>
    </cofactor>
    <cofactor evidence="13">
        <name>Fe(2+)</name>
        <dbReference type="ChEBI" id="CHEBI:29033"/>
    </cofactor>
    <text evidence="13">Binds 1 Mn(2+) or Fe(2+) ion per subunit.</text>
</comment>
<dbReference type="GO" id="GO:0008270">
    <property type="term" value="F:zinc ion binding"/>
    <property type="evidence" value="ECO:0007669"/>
    <property type="project" value="TreeGrafter"/>
</dbReference>
<feature type="binding site" evidence="13">
    <location>
        <position position="96"/>
    </location>
    <ligand>
        <name>Fe cation</name>
        <dbReference type="ChEBI" id="CHEBI:24875"/>
    </ligand>
</feature>
<dbReference type="AlphaFoldDB" id="A0A518D037"/>
<dbReference type="PANTHER" id="PTHR33202:SF2">
    <property type="entry name" value="FERRIC UPTAKE REGULATION PROTEIN"/>
    <property type="match status" value="1"/>
</dbReference>
<keyword evidence="11" id="KW-0804">Transcription</keyword>
<keyword evidence="8 12" id="KW-0862">Zinc</keyword>
<feature type="binding site" evidence="12">
    <location>
        <position position="103"/>
    </location>
    <ligand>
        <name>Zn(2+)</name>
        <dbReference type="ChEBI" id="CHEBI:29105"/>
    </ligand>
</feature>
<name>A0A518D037_9BACT</name>
<feature type="region of interest" description="Disordered" evidence="14">
    <location>
        <begin position="151"/>
        <end position="187"/>
    </location>
</feature>
<evidence type="ECO:0000256" key="14">
    <source>
        <dbReference type="SAM" id="MobiDB-lite"/>
    </source>
</evidence>
<comment type="cofactor">
    <cofactor evidence="12">
        <name>Zn(2+)</name>
        <dbReference type="ChEBI" id="CHEBI:29105"/>
    </cofactor>
    <text evidence="12">Binds 1 zinc ion per subunit.</text>
</comment>
<dbReference type="GO" id="GO:0045892">
    <property type="term" value="P:negative regulation of DNA-templated transcription"/>
    <property type="evidence" value="ECO:0007669"/>
    <property type="project" value="TreeGrafter"/>
</dbReference>
<keyword evidence="13" id="KW-0408">Iron</keyword>
<evidence type="ECO:0000313" key="15">
    <source>
        <dbReference type="EMBL" id="QDU84839.1"/>
    </source>
</evidence>
<organism evidence="15 16">
    <name type="scientific">Rohdeia mirabilis</name>
    <dbReference type="NCBI Taxonomy" id="2528008"/>
    <lineage>
        <taxon>Bacteria</taxon>
        <taxon>Pseudomonadati</taxon>
        <taxon>Planctomycetota</taxon>
        <taxon>Planctomycetia</taxon>
        <taxon>Planctomycetia incertae sedis</taxon>
        <taxon>Rohdeia</taxon>
    </lineage>
</organism>
<evidence type="ECO:0000256" key="7">
    <source>
        <dbReference type="ARBA" id="ARBA00022723"/>
    </source>
</evidence>
<evidence type="ECO:0000256" key="4">
    <source>
        <dbReference type="ARBA" id="ARBA00020910"/>
    </source>
</evidence>
<dbReference type="OrthoDB" id="8659436at2"/>
<feature type="binding site" evidence="12">
    <location>
        <position position="140"/>
    </location>
    <ligand>
        <name>Zn(2+)</name>
        <dbReference type="ChEBI" id="CHEBI:29105"/>
    </ligand>
</feature>
<keyword evidence="10" id="KW-0238">DNA-binding</keyword>
<evidence type="ECO:0000256" key="12">
    <source>
        <dbReference type="PIRSR" id="PIRSR602481-1"/>
    </source>
</evidence>
<feature type="compositionally biased region" description="Low complexity" evidence="14">
    <location>
        <begin position="170"/>
        <end position="181"/>
    </location>
</feature>
<keyword evidence="7 12" id="KW-0479">Metal-binding</keyword>
<dbReference type="CDD" id="cd07153">
    <property type="entry name" value="Fur_like"/>
    <property type="match status" value="1"/>
</dbReference>
<evidence type="ECO:0000256" key="8">
    <source>
        <dbReference type="ARBA" id="ARBA00022833"/>
    </source>
</evidence>
<sequence>MKKKKLEEAFVTYLQERDLRFTSQRKAVFDRAFDTHEHFTAEKLYEWLRDEGGAKVSRATVYRTLALLVEGGFLDSLDIGQGEMLYEHVLGHRHHDHMVCVSCGRIEEFHSKEIELEQDRLARENGFVMVDHDLRLFGYCRTCVRKGKCPLVDEPGNLPPPQDERELGQPRRVGVRVPGRGNSPQAD</sequence>
<feature type="binding site" evidence="12">
    <location>
        <position position="143"/>
    </location>
    <ligand>
        <name>Zn(2+)</name>
        <dbReference type="ChEBI" id="CHEBI:29105"/>
    </ligand>
</feature>
<keyword evidence="16" id="KW-1185">Reference proteome</keyword>
<dbReference type="Proteomes" id="UP000319342">
    <property type="component" value="Chromosome"/>
</dbReference>
<dbReference type="SUPFAM" id="SSF46785">
    <property type="entry name" value="Winged helix' DNA-binding domain"/>
    <property type="match status" value="1"/>
</dbReference>
<evidence type="ECO:0000256" key="13">
    <source>
        <dbReference type="PIRSR" id="PIRSR602481-2"/>
    </source>
</evidence>
<dbReference type="InterPro" id="IPR036388">
    <property type="entry name" value="WH-like_DNA-bd_sf"/>
</dbReference>
<evidence type="ECO:0000256" key="9">
    <source>
        <dbReference type="ARBA" id="ARBA00023015"/>
    </source>
</evidence>
<protein>
    <recommendedName>
        <fullName evidence="4">Ferric uptake regulation protein</fullName>
    </recommendedName>
</protein>
<dbReference type="GO" id="GO:0005829">
    <property type="term" value="C:cytosol"/>
    <property type="evidence" value="ECO:0007669"/>
    <property type="project" value="TreeGrafter"/>
</dbReference>
<feature type="binding site" evidence="12">
    <location>
        <position position="100"/>
    </location>
    <ligand>
        <name>Zn(2+)</name>
        <dbReference type="ChEBI" id="CHEBI:29105"/>
    </ligand>
</feature>
<evidence type="ECO:0000256" key="1">
    <source>
        <dbReference type="ARBA" id="ARBA00004496"/>
    </source>
</evidence>
<dbReference type="InterPro" id="IPR002481">
    <property type="entry name" value="FUR"/>
</dbReference>
<feature type="binding site" evidence="13">
    <location>
        <position position="115"/>
    </location>
    <ligand>
        <name>Fe cation</name>
        <dbReference type="ChEBI" id="CHEBI:24875"/>
    </ligand>
</feature>
<evidence type="ECO:0000256" key="11">
    <source>
        <dbReference type="ARBA" id="ARBA00023163"/>
    </source>
</evidence>
<dbReference type="InterPro" id="IPR036390">
    <property type="entry name" value="WH_DNA-bd_sf"/>
</dbReference>
<evidence type="ECO:0000256" key="3">
    <source>
        <dbReference type="ARBA" id="ARBA00011738"/>
    </source>
</evidence>
<dbReference type="Pfam" id="PF01475">
    <property type="entry name" value="FUR"/>
    <property type="match status" value="1"/>
</dbReference>
<comment type="subcellular location">
    <subcellularLocation>
        <location evidence="1">Cytoplasm</location>
    </subcellularLocation>
</comment>
<keyword evidence="6" id="KW-0678">Repressor</keyword>
<dbReference type="EMBL" id="CP036290">
    <property type="protein sequence ID" value="QDU84839.1"/>
    <property type="molecule type" value="Genomic_DNA"/>
</dbReference>
<dbReference type="Gene3D" id="1.10.10.10">
    <property type="entry name" value="Winged helix-like DNA-binding domain superfamily/Winged helix DNA-binding domain"/>
    <property type="match status" value="1"/>
</dbReference>
<comment type="similarity">
    <text evidence="2">Belongs to the Fur family.</text>
</comment>
<reference evidence="15 16" key="1">
    <citation type="submission" date="2019-02" db="EMBL/GenBank/DDBJ databases">
        <title>Deep-cultivation of Planctomycetes and their phenomic and genomic characterization uncovers novel biology.</title>
        <authorList>
            <person name="Wiegand S."/>
            <person name="Jogler M."/>
            <person name="Boedeker C."/>
            <person name="Pinto D."/>
            <person name="Vollmers J."/>
            <person name="Rivas-Marin E."/>
            <person name="Kohn T."/>
            <person name="Peeters S.H."/>
            <person name="Heuer A."/>
            <person name="Rast P."/>
            <person name="Oberbeckmann S."/>
            <person name="Bunk B."/>
            <person name="Jeske O."/>
            <person name="Meyerdierks A."/>
            <person name="Storesund J.E."/>
            <person name="Kallscheuer N."/>
            <person name="Luecker S."/>
            <person name="Lage O.M."/>
            <person name="Pohl T."/>
            <person name="Merkel B.J."/>
            <person name="Hornburger P."/>
            <person name="Mueller R.-W."/>
            <person name="Bruemmer F."/>
            <person name="Labrenz M."/>
            <person name="Spormann A.M."/>
            <person name="Op den Camp H."/>
            <person name="Overmann J."/>
            <person name="Amann R."/>
            <person name="Jetten M.S.M."/>
            <person name="Mascher T."/>
            <person name="Medema M.H."/>
            <person name="Devos D.P."/>
            <person name="Kaster A.-K."/>
            <person name="Ovreas L."/>
            <person name="Rohde M."/>
            <person name="Galperin M.Y."/>
            <person name="Jogler C."/>
        </authorList>
    </citation>
    <scope>NUCLEOTIDE SEQUENCE [LARGE SCALE GENOMIC DNA]</scope>
    <source>
        <strain evidence="15 16">Pla163</strain>
    </source>
</reference>
<dbReference type="RefSeq" id="WP_145187083.1">
    <property type="nucleotide sequence ID" value="NZ_CP036290.1"/>
</dbReference>
<dbReference type="GO" id="GO:0000976">
    <property type="term" value="F:transcription cis-regulatory region binding"/>
    <property type="evidence" value="ECO:0007669"/>
    <property type="project" value="TreeGrafter"/>
</dbReference>
<dbReference type="GO" id="GO:1900376">
    <property type="term" value="P:regulation of secondary metabolite biosynthetic process"/>
    <property type="evidence" value="ECO:0007669"/>
    <property type="project" value="TreeGrafter"/>
</dbReference>
<keyword evidence="9" id="KW-0805">Transcription regulation</keyword>
<feature type="binding site" evidence="13">
    <location>
        <position position="132"/>
    </location>
    <ligand>
        <name>Fe cation</name>
        <dbReference type="ChEBI" id="CHEBI:24875"/>
    </ligand>
</feature>
<evidence type="ECO:0000256" key="5">
    <source>
        <dbReference type="ARBA" id="ARBA00022490"/>
    </source>
</evidence>
<gene>
    <name evidence="15" type="primary">fur</name>
    <name evidence="15" type="ORF">Pla163_19570</name>
</gene>
<dbReference type="GO" id="GO:0003700">
    <property type="term" value="F:DNA-binding transcription factor activity"/>
    <property type="evidence" value="ECO:0007669"/>
    <property type="project" value="InterPro"/>
</dbReference>
<dbReference type="PANTHER" id="PTHR33202">
    <property type="entry name" value="ZINC UPTAKE REGULATION PROTEIN"/>
    <property type="match status" value="1"/>
</dbReference>
<dbReference type="InterPro" id="IPR043135">
    <property type="entry name" value="Fur_C"/>
</dbReference>
<evidence type="ECO:0000313" key="16">
    <source>
        <dbReference type="Proteomes" id="UP000319342"/>
    </source>
</evidence>
<evidence type="ECO:0000256" key="10">
    <source>
        <dbReference type="ARBA" id="ARBA00023125"/>
    </source>
</evidence>
<evidence type="ECO:0000256" key="2">
    <source>
        <dbReference type="ARBA" id="ARBA00007957"/>
    </source>
</evidence>
<evidence type="ECO:0000256" key="6">
    <source>
        <dbReference type="ARBA" id="ARBA00022491"/>
    </source>
</evidence>
<comment type="subunit">
    <text evidence="3">Homodimer.</text>
</comment>
<keyword evidence="5" id="KW-0963">Cytoplasm</keyword>
<proteinExistence type="inferred from homology"/>
<dbReference type="Gene3D" id="3.30.1490.190">
    <property type="match status" value="1"/>
</dbReference>
<accession>A0A518D037</accession>
<feature type="binding site" evidence="13">
    <location>
        <position position="94"/>
    </location>
    <ligand>
        <name>Fe cation</name>
        <dbReference type="ChEBI" id="CHEBI:24875"/>
    </ligand>
</feature>